<dbReference type="Proteomes" id="UP001233172">
    <property type="component" value="Unassembled WGS sequence"/>
</dbReference>
<evidence type="ECO:0000256" key="5">
    <source>
        <dbReference type="ARBA" id="ARBA00022729"/>
    </source>
</evidence>
<comment type="similarity">
    <text evidence="2 12">Belongs to the peptidase A1 family.</text>
</comment>
<keyword evidence="10" id="KW-0865">Zymogen</keyword>
<evidence type="ECO:0000256" key="1">
    <source>
        <dbReference type="ARBA" id="ARBA00004479"/>
    </source>
</evidence>
<keyword evidence="5" id="KW-0732">Signal</keyword>
<evidence type="ECO:0000256" key="10">
    <source>
        <dbReference type="ARBA" id="ARBA00023145"/>
    </source>
</evidence>
<dbReference type="InterPro" id="IPR009119">
    <property type="entry name" value="BACE"/>
</dbReference>
<proteinExistence type="inferred from homology"/>
<dbReference type="PROSITE" id="PS00141">
    <property type="entry name" value="ASP_PROTEASE"/>
    <property type="match status" value="1"/>
</dbReference>
<dbReference type="PRINTS" id="PR01816">
    <property type="entry name" value="BACE1"/>
</dbReference>
<evidence type="ECO:0000256" key="7">
    <source>
        <dbReference type="ARBA" id="ARBA00022801"/>
    </source>
</evidence>
<protein>
    <submittedName>
        <fullName evidence="15">Beta-secretase 1</fullName>
    </submittedName>
</protein>
<evidence type="ECO:0000256" key="8">
    <source>
        <dbReference type="ARBA" id="ARBA00022989"/>
    </source>
</evidence>
<keyword evidence="8 13" id="KW-1133">Transmembrane helix</keyword>
<dbReference type="FunFam" id="2.40.70.10:FF:000007">
    <property type="entry name" value="Beta-secretase 1"/>
    <property type="match status" value="1"/>
</dbReference>
<comment type="subcellular location">
    <subcellularLocation>
        <location evidence="1">Membrane</location>
        <topology evidence="1">Single-pass type I membrane protein</topology>
    </subcellularLocation>
</comment>
<dbReference type="GO" id="GO:0006509">
    <property type="term" value="P:membrane protein ectodomain proteolysis"/>
    <property type="evidence" value="ECO:0007669"/>
    <property type="project" value="TreeGrafter"/>
</dbReference>
<evidence type="ECO:0000256" key="9">
    <source>
        <dbReference type="ARBA" id="ARBA00023136"/>
    </source>
</evidence>
<organism evidence="15 16">
    <name type="scientific">Biomphalaria pfeifferi</name>
    <name type="common">Bloodfluke planorb</name>
    <name type="synonym">Freshwater snail</name>
    <dbReference type="NCBI Taxonomy" id="112525"/>
    <lineage>
        <taxon>Eukaryota</taxon>
        <taxon>Metazoa</taxon>
        <taxon>Spiralia</taxon>
        <taxon>Lophotrochozoa</taxon>
        <taxon>Mollusca</taxon>
        <taxon>Gastropoda</taxon>
        <taxon>Heterobranchia</taxon>
        <taxon>Euthyneura</taxon>
        <taxon>Panpulmonata</taxon>
        <taxon>Hygrophila</taxon>
        <taxon>Lymnaeoidea</taxon>
        <taxon>Planorbidae</taxon>
        <taxon>Biomphalaria</taxon>
    </lineage>
</organism>
<dbReference type="InterPro" id="IPR001461">
    <property type="entry name" value="Aspartic_peptidase_A1"/>
</dbReference>
<evidence type="ECO:0000256" key="2">
    <source>
        <dbReference type="ARBA" id="ARBA00007447"/>
    </source>
</evidence>
<dbReference type="InterPro" id="IPR021109">
    <property type="entry name" value="Peptidase_aspartic_dom_sf"/>
</dbReference>
<dbReference type="PRINTS" id="PR01815">
    <property type="entry name" value="BACEFAMILY"/>
</dbReference>
<name>A0AAD8C5N6_BIOPF</name>
<dbReference type="Pfam" id="PF00026">
    <property type="entry name" value="Asp"/>
    <property type="match status" value="1"/>
</dbReference>
<feature type="active site" evidence="11">
    <location>
        <position position="132"/>
    </location>
</feature>
<dbReference type="EMBL" id="JASAOG010000010">
    <property type="protein sequence ID" value="KAK0066658.1"/>
    <property type="molecule type" value="Genomic_DNA"/>
</dbReference>
<dbReference type="GO" id="GO:0005802">
    <property type="term" value="C:trans-Golgi network"/>
    <property type="evidence" value="ECO:0007669"/>
    <property type="project" value="TreeGrafter"/>
</dbReference>
<evidence type="ECO:0000256" key="12">
    <source>
        <dbReference type="RuleBase" id="RU000454"/>
    </source>
</evidence>
<evidence type="ECO:0000259" key="14">
    <source>
        <dbReference type="PROSITE" id="PS51767"/>
    </source>
</evidence>
<dbReference type="SUPFAM" id="SSF50630">
    <property type="entry name" value="Acid proteases"/>
    <property type="match status" value="1"/>
</dbReference>
<feature type="transmembrane region" description="Helical" evidence="13">
    <location>
        <begin position="500"/>
        <end position="526"/>
    </location>
</feature>
<dbReference type="InterPro" id="IPR001969">
    <property type="entry name" value="Aspartic_peptidase_AS"/>
</dbReference>
<dbReference type="PANTHER" id="PTHR47965:SF12">
    <property type="entry name" value="ASPARTIC PROTEINASE 3-RELATED"/>
    <property type="match status" value="1"/>
</dbReference>
<feature type="domain" description="Peptidase A1" evidence="14">
    <location>
        <begin position="114"/>
        <end position="457"/>
    </location>
</feature>
<evidence type="ECO:0000256" key="4">
    <source>
        <dbReference type="ARBA" id="ARBA00022692"/>
    </source>
</evidence>
<dbReference type="Gene3D" id="2.40.70.10">
    <property type="entry name" value="Acid Proteases"/>
    <property type="match status" value="2"/>
</dbReference>
<dbReference type="GO" id="GO:0005768">
    <property type="term" value="C:endosome"/>
    <property type="evidence" value="ECO:0007669"/>
    <property type="project" value="TreeGrafter"/>
</dbReference>
<keyword evidence="4 13" id="KW-0812">Transmembrane</keyword>
<keyword evidence="6 12" id="KW-0064">Aspartyl protease</keyword>
<dbReference type="PROSITE" id="PS51767">
    <property type="entry name" value="PEPTIDASE_A1"/>
    <property type="match status" value="1"/>
</dbReference>
<comment type="caution">
    <text evidence="15">The sequence shown here is derived from an EMBL/GenBank/DDBJ whole genome shotgun (WGS) entry which is preliminary data.</text>
</comment>
<dbReference type="InterPro" id="IPR009120">
    <property type="entry name" value="BACE1"/>
</dbReference>
<dbReference type="GO" id="GO:0004190">
    <property type="term" value="F:aspartic-type endopeptidase activity"/>
    <property type="evidence" value="ECO:0007669"/>
    <property type="project" value="UniProtKB-KW"/>
</dbReference>
<evidence type="ECO:0000256" key="11">
    <source>
        <dbReference type="PIRSR" id="PIRSR601461-1"/>
    </source>
</evidence>
<dbReference type="PANTHER" id="PTHR47965">
    <property type="entry name" value="ASPARTYL PROTEASE-RELATED"/>
    <property type="match status" value="1"/>
</dbReference>
<dbReference type="PRINTS" id="PR00792">
    <property type="entry name" value="PEPSIN"/>
</dbReference>
<reference evidence="15" key="2">
    <citation type="submission" date="2023-04" db="EMBL/GenBank/DDBJ databases">
        <authorList>
            <person name="Bu L."/>
            <person name="Lu L."/>
            <person name="Laidemitt M.R."/>
            <person name="Zhang S.M."/>
            <person name="Mutuku M."/>
            <person name="Mkoji G."/>
            <person name="Steinauer M."/>
            <person name="Loker E.S."/>
        </authorList>
    </citation>
    <scope>NUCLEOTIDE SEQUENCE</scope>
    <source>
        <strain evidence="15">KasaAsao</strain>
        <tissue evidence="15">Whole Snail</tissue>
    </source>
</reference>
<dbReference type="GO" id="GO:0005886">
    <property type="term" value="C:plasma membrane"/>
    <property type="evidence" value="ECO:0007669"/>
    <property type="project" value="TreeGrafter"/>
</dbReference>
<keyword evidence="7 12" id="KW-0378">Hydrolase</keyword>
<gene>
    <name evidence="15" type="ORF">Bpfe_004090</name>
</gene>
<sequence>MLFQNYIAASLSVYRWHLSSYAETKTTLLYSSTLVEVCYFCEHIIDKFLLFCDAQTALVLQVPVQIFSSVVYMHSRDSNSKLSTNQYRVVQRELSSKDESSLKNNLKGYSGDGYYIDLNIGTPVQKMKILIDTGSSNFAVAATQDPNVSQYFHQDKSSTFESLNTQVYVPYTEGEWTGDLGTDIVSLTHSPNISARVNIACITKSKNFFIPEAEWQGILGLGYKGLARPSSSITPFWDSVLESHPDLEDIFSMSLCGSAFVHTSGELLRQGSLIFGGIVPSLSRTPLLYAPITRELYYEVVLTDIAVANKPLGLHCKEYNFDKTMVDSGTTNIRLPTKVFNELVAVIHKDVEADGNVLSVTSSFYDGESILCFADLATLFVSFPVISFELMMSENSSFKLHLSPQHYLRPVDMIVEEIGSCVKFGFSPSNGGTVLGAVLMEAFYVVFDRKAKQIGFGQTACPLPDPRHPVLNVTITGPFYKNKNNSVCIYKKSSTDDQSFLVVSYVMIGLSVIVFVPLVLLFAFWIRGRMKDMENEDMSETQNVLAD</sequence>
<evidence type="ECO:0000313" key="16">
    <source>
        <dbReference type="Proteomes" id="UP001233172"/>
    </source>
</evidence>
<keyword evidence="16" id="KW-1185">Reference proteome</keyword>
<dbReference type="InterPro" id="IPR033121">
    <property type="entry name" value="PEPTIDASE_A1"/>
</dbReference>
<evidence type="ECO:0000256" key="13">
    <source>
        <dbReference type="SAM" id="Phobius"/>
    </source>
</evidence>
<dbReference type="AlphaFoldDB" id="A0AAD8C5N6"/>
<evidence type="ECO:0000313" key="15">
    <source>
        <dbReference type="EMBL" id="KAK0066658.1"/>
    </source>
</evidence>
<evidence type="ECO:0000256" key="6">
    <source>
        <dbReference type="ARBA" id="ARBA00022750"/>
    </source>
</evidence>
<reference evidence="15" key="1">
    <citation type="journal article" date="2023" name="PLoS Negl. Trop. Dis.">
        <title>A genome sequence for Biomphalaria pfeifferi, the major vector snail for the human-infecting parasite Schistosoma mansoni.</title>
        <authorList>
            <person name="Bu L."/>
            <person name="Lu L."/>
            <person name="Laidemitt M.R."/>
            <person name="Zhang S.M."/>
            <person name="Mutuku M."/>
            <person name="Mkoji G."/>
            <person name="Steinauer M."/>
            <person name="Loker E.S."/>
        </authorList>
    </citation>
    <scope>NUCLEOTIDE SEQUENCE</scope>
    <source>
        <strain evidence="15">KasaAsao</strain>
    </source>
</reference>
<evidence type="ECO:0000256" key="3">
    <source>
        <dbReference type="ARBA" id="ARBA00022670"/>
    </source>
</evidence>
<keyword evidence="9 13" id="KW-0472">Membrane</keyword>
<feature type="active site" evidence="11">
    <location>
        <position position="327"/>
    </location>
</feature>
<keyword evidence="3 12" id="KW-0645">Protease</keyword>
<accession>A0AAD8C5N6</accession>
<dbReference type="GO" id="GO:0050435">
    <property type="term" value="P:amyloid-beta metabolic process"/>
    <property type="evidence" value="ECO:0007669"/>
    <property type="project" value="TreeGrafter"/>
</dbReference>